<dbReference type="EMBL" id="BJNF01000093">
    <property type="protein sequence ID" value="GEC17200.1"/>
    <property type="molecule type" value="Genomic_DNA"/>
</dbReference>
<reference evidence="3 4" key="1">
    <citation type="submission" date="2019-06" db="EMBL/GenBank/DDBJ databases">
        <title>Whole genome shotgun sequence of Nitrobacter winogradskyi NBRC 14297.</title>
        <authorList>
            <person name="Hosoyama A."/>
            <person name="Uohara A."/>
            <person name="Ohji S."/>
            <person name="Ichikawa N."/>
        </authorList>
    </citation>
    <scope>NUCLEOTIDE SEQUENCE [LARGE SCALE GENOMIC DNA]</scope>
    <source>
        <strain evidence="3 4">NBRC 14297</strain>
    </source>
</reference>
<comment type="caution">
    <text evidence="3">The sequence shown here is derived from an EMBL/GenBank/DDBJ whole genome shotgun (WGS) entry which is preliminary data.</text>
</comment>
<evidence type="ECO:0000313" key="3">
    <source>
        <dbReference type="EMBL" id="GEC17200.1"/>
    </source>
</evidence>
<proteinExistence type="inferred from homology"/>
<dbReference type="InterPro" id="IPR012223">
    <property type="entry name" value="TEII"/>
</dbReference>
<gene>
    <name evidence="3" type="ORF">NWI01_30920</name>
</gene>
<evidence type="ECO:0000313" key="4">
    <source>
        <dbReference type="Proteomes" id="UP000318825"/>
    </source>
</evidence>
<evidence type="ECO:0000259" key="2">
    <source>
        <dbReference type="Pfam" id="PF00975"/>
    </source>
</evidence>
<dbReference type="InterPro" id="IPR029058">
    <property type="entry name" value="AB_hydrolase_fold"/>
</dbReference>
<accession>A0A4Y3WGH9</accession>
<evidence type="ECO:0000256" key="1">
    <source>
        <dbReference type="ARBA" id="ARBA00007169"/>
    </source>
</evidence>
<dbReference type="AlphaFoldDB" id="A0A4Y3WGH9"/>
<comment type="similarity">
    <text evidence="1">Belongs to the thioesterase family.</text>
</comment>
<dbReference type="InterPro" id="IPR001031">
    <property type="entry name" value="Thioesterase"/>
</dbReference>
<dbReference type="Proteomes" id="UP000318825">
    <property type="component" value="Unassembled WGS sequence"/>
</dbReference>
<dbReference type="Gene3D" id="3.40.50.1820">
    <property type="entry name" value="alpha/beta hydrolase"/>
    <property type="match status" value="1"/>
</dbReference>
<organism evidence="3 4">
    <name type="scientific">Nitrobacter winogradskyi</name>
    <name type="common">Nitrobacter agilis</name>
    <dbReference type="NCBI Taxonomy" id="913"/>
    <lineage>
        <taxon>Bacteria</taxon>
        <taxon>Pseudomonadati</taxon>
        <taxon>Pseudomonadota</taxon>
        <taxon>Alphaproteobacteria</taxon>
        <taxon>Hyphomicrobiales</taxon>
        <taxon>Nitrobacteraceae</taxon>
        <taxon>Nitrobacter</taxon>
    </lineage>
</organism>
<feature type="domain" description="Thioesterase" evidence="2">
    <location>
        <begin position="4"/>
        <end position="126"/>
    </location>
</feature>
<dbReference type="Pfam" id="PF00975">
    <property type="entry name" value="Thioesterase"/>
    <property type="match status" value="1"/>
</dbReference>
<name>A0A4Y3WGH9_NITWI</name>
<dbReference type="PANTHER" id="PTHR11487">
    <property type="entry name" value="THIOESTERASE"/>
    <property type="match status" value="1"/>
</dbReference>
<dbReference type="GO" id="GO:0008610">
    <property type="term" value="P:lipid biosynthetic process"/>
    <property type="evidence" value="ECO:0007669"/>
    <property type="project" value="TreeGrafter"/>
</dbReference>
<dbReference type="SUPFAM" id="SSF53474">
    <property type="entry name" value="alpha/beta-Hydrolases"/>
    <property type="match status" value="1"/>
</dbReference>
<sequence length="156" mass="17067">MGLRPPKALAVAGSPAPSCRDDNRLTSLSTDQDLVDELKRQCGTPDEVYASPELLRLTLDATAADFAVCASFRYESAAPLSIPIFILGGRHDEIGEQALRAWQVETTAKTACDLFDGGHFFLREHEATFLTALTNRLDSARRKPASGLEVLLERHI</sequence>
<dbReference type="PANTHER" id="PTHR11487:SF0">
    <property type="entry name" value="S-ACYL FATTY ACID SYNTHASE THIOESTERASE, MEDIUM CHAIN"/>
    <property type="match status" value="1"/>
</dbReference>
<protein>
    <recommendedName>
        <fullName evidence="2">Thioesterase domain-containing protein</fullName>
    </recommendedName>
</protein>